<name>A0ABZ3JC12_SPOA4</name>
<dbReference type="InterPro" id="IPR000121">
    <property type="entry name" value="PEP_util_C"/>
</dbReference>
<dbReference type="InterPro" id="IPR050499">
    <property type="entry name" value="PEP-utilizing_PTS_enzyme"/>
</dbReference>
<dbReference type="Gene3D" id="3.20.20.60">
    <property type="entry name" value="Phosphoenolpyruvate-binding domains"/>
    <property type="match status" value="1"/>
</dbReference>
<dbReference type="SUPFAM" id="SSF51621">
    <property type="entry name" value="Phosphoenolpyruvate/pyruvate domain"/>
    <property type="match status" value="1"/>
</dbReference>
<gene>
    <name evidence="2" type="primary">ptsI_3</name>
    <name evidence="2" type="ORF">SPACI_056920</name>
</gene>
<dbReference type="EMBL" id="CP155571">
    <property type="protein sequence ID" value="XFO75565.1"/>
    <property type="molecule type" value="Genomic_DNA"/>
</dbReference>
<dbReference type="GO" id="GO:0008965">
    <property type="term" value="F:phosphoenolpyruvate-protein phosphotransferase activity"/>
    <property type="evidence" value="ECO:0007669"/>
    <property type="project" value="UniProtKB-EC"/>
</dbReference>
<feature type="domain" description="PEP-utilising enzyme C-terminal" evidence="1">
    <location>
        <begin position="1"/>
        <end position="102"/>
    </location>
</feature>
<dbReference type="PANTHER" id="PTHR46244">
    <property type="entry name" value="PHOSPHOENOLPYRUVATE-PROTEIN PHOSPHOTRANSFERASE"/>
    <property type="match status" value="1"/>
</dbReference>
<dbReference type="EC" id="2.7.3.9" evidence="2"/>
<protein>
    <submittedName>
        <fullName evidence="2">Phosphoenolpyruvate-protein phosphotransferase</fullName>
        <ecNumber evidence="2">2.7.3.9</ecNumber>
    </submittedName>
</protein>
<organism evidence="2 3">
    <name type="scientific">Sporomusa acidovorans (strain ATCC 49682 / DSM 3132 / Mol)</name>
    <dbReference type="NCBI Taxonomy" id="1123286"/>
    <lineage>
        <taxon>Bacteria</taxon>
        <taxon>Bacillati</taxon>
        <taxon>Bacillota</taxon>
        <taxon>Negativicutes</taxon>
        <taxon>Selenomonadales</taxon>
        <taxon>Sporomusaceae</taxon>
        <taxon>Sporomusa</taxon>
    </lineage>
</organism>
<dbReference type="PANTHER" id="PTHR46244:SF3">
    <property type="entry name" value="PHOSPHOENOLPYRUVATE-PROTEIN PHOSPHOTRANSFERASE"/>
    <property type="match status" value="1"/>
</dbReference>
<dbReference type="InterPro" id="IPR040442">
    <property type="entry name" value="Pyrv_kinase-like_dom_sf"/>
</dbReference>
<dbReference type="Proteomes" id="UP000216052">
    <property type="component" value="Chromosome"/>
</dbReference>
<evidence type="ECO:0000313" key="3">
    <source>
        <dbReference type="Proteomes" id="UP000216052"/>
    </source>
</evidence>
<dbReference type="Pfam" id="PF02896">
    <property type="entry name" value="PEP-utilizers_C"/>
    <property type="match status" value="1"/>
</dbReference>
<accession>A0ABZ3JC12</accession>
<reference evidence="2" key="1">
    <citation type="submission" date="2024-05" db="EMBL/GenBank/DDBJ databases">
        <title>Isolation and characterization of Sporomusa carbonis sp. nov., a carboxydotrophic hydrogenogen in the genus of Sporomusa isolated from a charcoal burning pile.</title>
        <authorList>
            <person name="Boeer T."/>
            <person name="Rosenbaum F."/>
            <person name="Eysell L."/>
            <person name="Mueller V."/>
            <person name="Daniel R."/>
            <person name="Poehlein A."/>
        </authorList>
    </citation>
    <scope>NUCLEOTIDE SEQUENCE [LARGE SCALE GENOMIC DNA]</scope>
    <source>
        <strain evidence="2">DSM 3132</strain>
    </source>
</reference>
<keyword evidence="2" id="KW-0808">Transferase</keyword>
<dbReference type="InterPro" id="IPR015813">
    <property type="entry name" value="Pyrv/PenolPyrv_kinase-like_dom"/>
</dbReference>
<keyword evidence="3" id="KW-1185">Reference proteome</keyword>
<sequence>MHYLTINKEENPFLGWRAIRISLERPDLFIPQLKAILRAGAYGKVAIMLPMVISAAEISAARNFLEQAKAELTQEGKEFCSDVPLGIMIETPAAAITVRELCYL</sequence>
<evidence type="ECO:0000313" key="2">
    <source>
        <dbReference type="EMBL" id="XFO75565.1"/>
    </source>
</evidence>
<proteinExistence type="predicted"/>
<evidence type="ECO:0000259" key="1">
    <source>
        <dbReference type="Pfam" id="PF02896"/>
    </source>
</evidence>